<proteinExistence type="predicted"/>
<dbReference type="Proteomes" id="UP000031189">
    <property type="component" value="Unassembled WGS sequence"/>
</dbReference>
<sequence>MNNELLSAISDLLDNKLDLKLEPINTKLDSIGTQVKENTEMIKALRHSAELNKATLDKISLDVAYIKGDVEKIKKDLSVVEKVTAKNWTDINELKEAK</sequence>
<organism evidence="1 2">
    <name type="scientific">Terrisporobacter othiniensis</name>
    <dbReference type="NCBI Taxonomy" id="1577792"/>
    <lineage>
        <taxon>Bacteria</taxon>
        <taxon>Bacillati</taxon>
        <taxon>Bacillota</taxon>
        <taxon>Clostridia</taxon>
        <taxon>Peptostreptococcales</taxon>
        <taxon>Peptostreptococcaceae</taxon>
        <taxon>Terrisporobacter</taxon>
    </lineage>
</organism>
<dbReference type="EMBL" id="JWHR01000121">
    <property type="protein sequence ID" value="KHS56189.1"/>
    <property type="molecule type" value="Genomic_DNA"/>
</dbReference>
<dbReference type="OrthoDB" id="1708171at2"/>
<accession>A0A0B3VU87</accession>
<dbReference type="RefSeq" id="WP_039680818.1">
    <property type="nucleotide sequence ID" value="NZ_JAWGXO010000006.1"/>
</dbReference>
<comment type="caution">
    <text evidence="1">The sequence shown here is derived from an EMBL/GenBank/DDBJ whole genome shotgun (WGS) entry which is preliminary data.</text>
</comment>
<dbReference type="STRING" id="1577792.QX51_15650"/>
<protein>
    <submittedName>
        <fullName evidence="1">Uncharacterized protein</fullName>
    </submittedName>
</protein>
<reference evidence="1 2" key="1">
    <citation type="submission" date="2014-12" db="EMBL/GenBank/DDBJ databases">
        <title>Draft genome sequence of Terrisporobacter sp. 08-306576, isolated from the blood culture of a bacteremia patient.</title>
        <authorList>
            <person name="Lund L.C."/>
            <person name="Sydenham T.V."/>
            <person name="Hogh S.V."/>
            <person name="Skov M.N."/>
            <person name="Kemp M."/>
            <person name="Justesen U.S."/>
        </authorList>
    </citation>
    <scope>NUCLEOTIDE SEQUENCE [LARGE SCALE GENOMIC DNA]</scope>
    <source>
        <strain evidence="1 2">08-306576</strain>
    </source>
</reference>
<gene>
    <name evidence="1" type="ORF">QX51_15650</name>
</gene>
<dbReference type="AlphaFoldDB" id="A0A0B3VU87"/>
<evidence type="ECO:0000313" key="1">
    <source>
        <dbReference type="EMBL" id="KHS56189.1"/>
    </source>
</evidence>
<name>A0A0B3VU87_9FIRM</name>
<evidence type="ECO:0000313" key="2">
    <source>
        <dbReference type="Proteomes" id="UP000031189"/>
    </source>
</evidence>
<keyword evidence="2" id="KW-1185">Reference proteome</keyword>